<dbReference type="AlphaFoldDB" id="A0A8I2YPM2"/>
<protein>
    <submittedName>
        <fullName evidence="2">Uncharacterized protein</fullName>
    </submittedName>
</protein>
<comment type="caution">
    <text evidence="2">The sequence shown here is derived from an EMBL/GenBank/DDBJ whole genome shotgun (WGS) entry which is preliminary data.</text>
</comment>
<sequence length="375" mass="40104">MLATHALSLSLHSSPSLNARPSLFPGSRPPLADSTNVSSRTDVGISGCPKSLVYPTSVTRTVCSWNDVESSTGSNSNPFHFRHHPLSSTPSPFPVTCKAPPTVSISLSAVCSQSIPEARGLEPDLPDVQSVVPFPSSPLDDDMDVEMFDGTCVPRSDGALQSVGHAPRKRRSAHSSVSSLPGGLGKDAKQKRPRKSKRQVTELLWLGVIHRSILRSIEARQSARELDSSTKSLSGPRDLGAMDHVLIGKIQKRLAENGYGEGSLPSPFPRISSPSISVPSLNLLAPSREILSTGPAPLNPKENITISRTATTSASSGRSPRASLSYSPIPPSTSTSHRRRHVRFEIAQHPRQPPSHPTIPRRSPFSTGTNGVGLY</sequence>
<evidence type="ECO:0000313" key="2">
    <source>
        <dbReference type="EMBL" id="KAG6375735.1"/>
    </source>
</evidence>
<dbReference type="OrthoDB" id="3228154at2759"/>
<name>A0A8I2YPM2_9AGAM</name>
<organism evidence="2 3">
    <name type="scientific">Boletus reticuloceps</name>
    <dbReference type="NCBI Taxonomy" id="495285"/>
    <lineage>
        <taxon>Eukaryota</taxon>
        <taxon>Fungi</taxon>
        <taxon>Dikarya</taxon>
        <taxon>Basidiomycota</taxon>
        <taxon>Agaricomycotina</taxon>
        <taxon>Agaricomycetes</taxon>
        <taxon>Agaricomycetidae</taxon>
        <taxon>Boletales</taxon>
        <taxon>Boletineae</taxon>
        <taxon>Boletaceae</taxon>
        <taxon>Boletoideae</taxon>
        <taxon>Boletus</taxon>
    </lineage>
</organism>
<dbReference type="EMBL" id="JAGFBS010000013">
    <property type="protein sequence ID" value="KAG6375735.1"/>
    <property type="molecule type" value="Genomic_DNA"/>
</dbReference>
<evidence type="ECO:0000313" key="3">
    <source>
        <dbReference type="Proteomes" id="UP000683000"/>
    </source>
</evidence>
<feature type="region of interest" description="Disordered" evidence="1">
    <location>
        <begin position="156"/>
        <end position="196"/>
    </location>
</feature>
<feature type="region of interest" description="Disordered" evidence="1">
    <location>
        <begin position="119"/>
        <end position="140"/>
    </location>
</feature>
<keyword evidence="3" id="KW-1185">Reference proteome</keyword>
<dbReference type="Proteomes" id="UP000683000">
    <property type="component" value="Unassembled WGS sequence"/>
</dbReference>
<evidence type="ECO:0000256" key="1">
    <source>
        <dbReference type="SAM" id="MobiDB-lite"/>
    </source>
</evidence>
<accession>A0A8I2YPM2</accession>
<feature type="compositionally biased region" description="Low complexity" evidence="1">
    <location>
        <begin position="307"/>
        <end position="335"/>
    </location>
</feature>
<proteinExistence type="predicted"/>
<reference evidence="2" key="1">
    <citation type="submission" date="2021-03" db="EMBL/GenBank/DDBJ databases">
        <title>Evolutionary innovations through gain and loss of genes in the ectomycorrhizal Boletales.</title>
        <authorList>
            <person name="Wu G."/>
            <person name="Miyauchi S."/>
            <person name="Morin E."/>
            <person name="Yang Z.-L."/>
            <person name="Xu J."/>
            <person name="Martin F.M."/>
        </authorList>
    </citation>
    <scope>NUCLEOTIDE SEQUENCE</scope>
    <source>
        <strain evidence="2">BR01</strain>
    </source>
</reference>
<feature type="region of interest" description="Disordered" evidence="1">
    <location>
        <begin position="292"/>
        <end position="375"/>
    </location>
</feature>
<feature type="region of interest" description="Disordered" evidence="1">
    <location>
        <begin position="18"/>
        <end position="40"/>
    </location>
</feature>
<gene>
    <name evidence="2" type="ORF">JVT61DRAFT_2581</name>
</gene>